<keyword evidence="1" id="KW-0812">Transmembrane</keyword>
<accession>A0A7J8E0H5</accession>
<protein>
    <submittedName>
        <fullName evidence="1">Transmembrane protein 272</fullName>
    </submittedName>
</protein>
<dbReference type="Proteomes" id="UP000593571">
    <property type="component" value="Unassembled WGS sequence"/>
</dbReference>
<evidence type="ECO:0000313" key="2">
    <source>
        <dbReference type="Proteomes" id="UP000593571"/>
    </source>
</evidence>
<dbReference type="EMBL" id="JACASE010000011">
    <property type="protein sequence ID" value="KAF6428632.1"/>
    <property type="molecule type" value="Genomic_DNA"/>
</dbReference>
<evidence type="ECO:0000313" key="1">
    <source>
        <dbReference type="EMBL" id="KAF6428632.1"/>
    </source>
</evidence>
<keyword evidence="1" id="KW-0472">Membrane</keyword>
<comment type="caution">
    <text evidence="1">The sequence shown here is derived from an EMBL/GenBank/DDBJ whole genome shotgun (WGS) entry which is preliminary data.</text>
</comment>
<organism evidence="1 2">
    <name type="scientific">Rousettus aegyptiacus</name>
    <name type="common">Egyptian fruit bat</name>
    <name type="synonym">Pteropus aegyptiacus</name>
    <dbReference type="NCBI Taxonomy" id="9407"/>
    <lineage>
        <taxon>Eukaryota</taxon>
        <taxon>Metazoa</taxon>
        <taxon>Chordata</taxon>
        <taxon>Craniata</taxon>
        <taxon>Vertebrata</taxon>
        <taxon>Euteleostomi</taxon>
        <taxon>Mammalia</taxon>
        <taxon>Eutheria</taxon>
        <taxon>Laurasiatheria</taxon>
        <taxon>Chiroptera</taxon>
        <taxon>Yinpterochiroptera</taxon>
        <taxon>Pteropodoidea</taxon>
        <taxon>Pteropodidae</taxon>
        <taxon>Rousettinae</taxon>
        <taxon>Rousettus</taxon>
    </lineage>
</organism>
<reference evidence="1 2" key="1">
    <citation type="journal article" date="2020" name="Nature">
        <title>Six reference-quality genomes reveal evolution of bat adaptations.</title>
        <authorList>
            <person name="Jebb D."/>
            <person name="Huang Z."/>
            <person name="Pippel M."/>
            <person name="Hughes G.M."/>
            <person name="Lavrichenko K."/>
            <person name="Devanna P."/>
            <person name="Winkler S."/>
            <person name="Jermiin L.S."/>
            <person name="Skirmuntt E.C."/>
            <person name="Katzourakis A."/>
            <person name="Burkitt-Gray L."/>
            <person name="Ray D.A."/>
            <person name="Sullivan K.A.M."/>
            <person name="Roscito J.G."/>
            <person name="Kirilenko B.M."/>
            <person name="Davalos L.M."/>
            <person name="Corthals A.P."/>
            <person name="Power M.L."/>
            <person name="Jones G."/>
            <person name="Ransome R.D."/>
            <person name="Dechmann D.K.N."/>
            <person name="Locatelli A.G."/>
            <person name="Puechmaille S.J."/>
            <person name="Fedrigo O."/>
            <person name="Jarvis E.D."/>
            <person name="Hiller M."/>
            <person name="Vernes S.C."/>
            <person name="Myers E.W."/>
            <person name="Teeling E.C."/>
        </authorList>
    </citation>
    <scope>NUCLEOTIDE SEQUENCE [LARGE SCALE GENOMIC DNA]</scope>
    <source>
        <strain evidence="1">MRouAeg1</strain>
        <tissue evidence="1">Muscle</tissue>
    </source>
</reference>
<sequence length="113" mass="12251">MPGGLEKAHHRYLSNIASNDFQATLKTFSELSWTIGPALTIGRPISHDFSFKFTLTEISTAPPSPAQCPEQISSQEGLAEASSALLTRKTRVNHLLHNHLGSCFETDSQTVGA</sequence>
<gene>
    <name evidence="1" type="ORF">HJG63_019509</name>
</gene>
<name>A0A7J8E0H5_ROUAE</name>
<dbReference type="AlphaFoldDB" id="A0A7J8E0H5"/>
<keyword evidence="2" id="KW-1185">Reference proteome</keyword>
<proteinExistence type="predicted"/>